<keyword evidence="1" id="KW-0812">Transmembrane</keyword>
<feature type="non-terminal residue" evidence="2">
    <location>
        <position position="1"/>
    </location>
</feature>
<keyword evidence="1" id="KW-1133">Transmembrane helix</keyword>
<comment type="caution">
    <text evidence="2">The sequence shown here is derived from an EMBL/GenBank/DDBJ whole genome shotgun (WGS) entry which is preliminary data.</text>
</comment>
<dbReference type="AlphaFoldDB" id="A0A2K3QG24"/>
<sequence length="311" mass="31344">AGERTRRRRRRSCFGRVLISCHPPPGLRCFLSSSFLPQPNKPISPARLLTRPDFGRPFFQPRSSSLAPSALCLPSVLHEPPTVSKMRFSSVALLAGSALAGDVSTAYTTQLVTVTACPASVTNCPARSKTSSVVTSVVPLTTSTVYSTKVHTITSCAATVTNCPAHSTVVSTETIAISTTVCPVAATKSYSNSTVAAATPTKAPVTSVALPTSANYSAPAAPAPVCPGSTVKAITKSYTTVLTTVEYKTVAVPCPTAPAPAGTAAPPAVVAPPAAAGNSSTTPSPITAGAASLAGSALFAAAAGVVAFVFA</sequence>
<evidence type="ECO:0000313" key="2">
    <source>
        <dbReference type="EMBL" id="PNY26497.1"/>
    </source>
</evidence>
<feature type="transmembrane region" description="Helical" evidence="1">
    <location>
        <begin position="288"/>
        <end position="310"/>
    </location>
</feature>
<evidence type="ECO:0000313" key="3">
    <source>
        <dbReference type="Proteomes" id="UP000236621"/>
    </source>
</evidence>
<evidence type="ECO:0000256" key="1">
    <source>
        <dbReference type="SAM" id="Phobius"/>
    </source>
</evidence>
<reference evidence="2 3" key="1">
    <citation type="submission" date="2017-08" db="EMBL/GenBank/DDBJ databases">
        <title>Harnessing the power of phylogenomics to disentangle the directionality and signatures of interkingdom host jumping in the parasitic fungal genus Tolypocladium.</title>
        <authorList>
            <person name="Quandt C.A."/>
            <person name="Patterson W."/>
            <person name="Spatafora J.W."/>
        </authorList>
    </citation>
    <scope>NUCLEOTIDE SEQUENCE [LARGE SCALE GENOMIC DNA]</scope>
    <source>
        <strain evidence="2 3">CBS 113982</strain>
    </source>
</reference>
<keyword evidence="1" id="KW-0472">Membrane</keyword>
<name>A0A2K3QG24_9HYPO</name>
<protein>
    <recommendedName>
        <fullName evidence="4">GPI anchored serine-rich protein</fullName>
    </recommendedName>
</protein>
<keyword evidence="3" id="KW-1185">Reference proteome</keyword>
<gene>
    <name evidence="2" type="ORF">TCAP_03571</name>
</gene>
<evidence type="ECO:0008006" key="4">
    <source>
        <dbReference type="Google" id="ProtNLM"/>
    </source>
</evidence>
<dbReference type="Proteomes" id="UP000236621">
    <property type="component" value="Unassembled WGS sequence"/>
</dbReference>
<dbReference type="OrthoDB" id="3565477at2759"/>
<proteinExistence type="predicted"/>
<accession>A0A2K3QG24</accession>
<dbReference type="EMBL" id="NRSZ01000547">
    <property type="protein sequence ID" value="PNY26497.1"/>
    <property type="molecule type" value="Genomic_DNA"/>
</dbReference>
<organism evidence="2 3">
    <name type="scientific">Tolypocladium capitatum</name>
    <dbReference type="NCBI Taxonomy" id="45235"/>
    <lineage>
        <taxon>Eukaryota</taxon>
        <taxon>Fungi</taxon>
        <taxon>Dikarya</taxon>
        <taxon>Ascomycota</taxon>
        <taxon>Pezizomycotina</taxon>
        <taxon>Sordariomycetes</taxon>
        <taxon>Hypocreomycetidae</taxon>
        <taxon>Hypocreales</taxon>
        <taxon>Ophiocordycipitaceae</taxon>
        <taxon>Tolypocladium</taxon>
    </lineage>
</organism>